<name>A0A1C7MAA2_GRIFR</name>
<reference evidence="1 2" key="1">
    <citation type="submission" date="2016-03" db="EMBL/GenBank/DDBJ databases">
        <title>Whole genome sequencing of Grifola frondosa 9006-11.</title>
        <authorList>
            <person name="Min B."/>
            <person name="Park H."/>
            <person name="Kim J.-G."/>
            <person name="Cho H."/>
            <person name="Oh Y.-L."/>
            <person name="Kong W.-S."/>
            <person name="Choi I.-G."/>
        </authorList>
    </citation>
    <scope>NUCLEOTIDE SEQUENCE [LARGE SCALE GENOMIC DNA]</scope>
    <source>
        <strain evidence="1 2">9006-11</strain>
    </source>
</reference>
<sequence length="259" mass="29171">MRLFSGNACFSPSVPMSIKQKWAAHGGIVAQSQSERSTAKYFFCNGLDDPWFKFLSQKIPIAVFHASWISTVVSSNFPIPICRYVLDDSYCDPVPAAEHRISFMNRTPEQTPPNIAVRPLKRPLDIEDEPQVDCRPRKRARITNPRKNIWETPVASSSTKPITAEGSDRIPYLDLRKLYATFKKRRPDVLIFEKISTDQSLLLKSPSFSELLSNSVCSPPRISVSAALHALRDVSTSGIAKFSPGYQHLEKNFYCGYAE</sequence>
<evidence type="ECO:0000313" key="2">
    <source>
        <dbReference type="Proteomes" id="UP000092993"/>
    </source>
</evidence>
<dbReference type="Proteomes" id="UP000092993">
    <property type="component" value="Unassembled WGS sequence"/>
</dbReference>
<dbReference type="EMBL" id="LUGG01000006">
    <property type="protein sequence ID" value="OBZ73845.1"/>
    <property type="molecule type" value="Genomic_DNA"/>
</dbReference>
<protein>
    <recommendedName>
        <fullName evidence="3">BRCT domain-containing protein</fullName>
    </recommendedName>
</protein>
<keyword evidence="2" id="KW-1185">Reference proteome</keyword>
<evidence type="ECO:0000313" key="1">
    <source>
        <dbReference type="EMBL" id="OBZ73845.1"/>
    </source>
</evidence>
<proteinExistence type="predicted"/>
<evidence type="ECO:0008006" key="3">
    <source>
        <dbReference type="Google" id="ProtNLM"/>
    </source>
</evidence>
<dbReference type="AlphaFoldDB" id="A0A1C7MAA2"/>
<dbReference type="OrthoDB" id="3197870at2759"/>
<organism evidence="1 2">
    <name type="scientific">Grifola frondosa</name>
    <name type="common">Maitake</name>
    <name type="synonym">Polyporus frondosus</name>
    <dbReference type="NCBI Taxonomy" id="5627"/>
    <lineage>
        <taxon>Eukaryota</taxon>
        <taxon>Fungi</taxon>
        <taxon>Dikarya</taxon>
        <taxon>Basidiomycota</taxon>
        <taxon>Agaricomycotina</taxon>
        <taxon>Agaricomycetes</taxon>
        <taxon>Polyporales</taxon>
        <taxon>Grifolaceae</taxon>
        <taxon>Grifola</taxon>
    </lineage>
</organism>
<gene>
    <name evidence="1" type="ORF">A0H81_06459</name>
</gene>
<dbReference type="OMA" id="PYLDLRK"/>
<comment type="caution">
    <text evidence="1">The sequence shown here is derived from an EMBL/GenBank/DDBJ whole genome shotgun (WGS) entry which is preliminary data.</text>
</comment>
<accession>A0A1C7MAA2</accession>